<dbReference type="SUPFAM" id="SSF140586">
    <property type="entry name" value="Dcp2 domain-like"/>
    <property type="match status" value="1"/>
</dbReference>
<feature type="compositionally biased region" description="Basic and acidic residues" evidence="2">
    <location>
        <begin position="285"/>
        <end position="304"/>
    </location>
</feature>
<evidence type="ECO:0000313" key="4">
    <source>
        <dbReference type="EMBL" id="EKC20500.1"/>
    </source>
</evidence>
<dbReference type="Gene3D" id="1.10.10.1050">
    <property type="entry name" value="Dcp2, box A domain"/>
    <property type="match status" value="1"/>
</dbReference>
<dbReference type="InterPro" id="IPR007722">
    <property type="entry name" value="DCP2_BoxA"/>
</dbReference>
<dbReference type="GO" id="GO:0000932">
    <property type="term" value="C:P-body"/>
    <property type="evidence" value="ECO:0007669"/>
    <property type="project" value="TreeGrafter"/>
</dbReference>
<dbReference type="InterPro" id="IPR044099">
    <property type="entry name" value="Dcp2_NUDIX"/>
</dbReference>
<feature type="domain" description="mRNA decapping protein 2 Box A" evidence="3">
    <location>
        <begin position="19"/>
        <end position="96"/>
    </location>
</feature>
<dbReference type="Pfam" id="PF05026">
    <property type="entry name" value="DCP2"/>
    <property type="match status" value="1"/>
</dbReference>
<dbReference type="GO" id="GO:0000184">
    <property type="term" value="P:nuclear-transcribed mRNA catabolic process, nonsense-mediated decay"/>
    <property type="evidence" value="ECO:0007669"/>
    <property type="project" value="InterPro"/>
</dbReference>
<protein>
    <submittedName>
        <fullName evidence="4">mRNA-decapping enzyme 2</fullName>
    </submittedName>
</protein>
<evidence type="ECO:0000256" key="1">
    <source>
        <dbReference type="ARBA" id="ARBA00023211"/>
    </source>
</evidence>
<dbReference type="GO" id="GO:0140933">
    <property type="term" value="F:5'-(N(7)-methylguanosine 5'-triphospho)-[mRNA] hydrolase activity"/>
    <property type="evidence" value="ECO:0007669"/>
    <property type="project" value="InterPro"/>
</dbReference>
<feature type="region of interest" description="Disordered" evidence="2">
    <location>
        <begin position="227"/>
        <end position="263"/>
    </location>
</feature>
<accession>K1PW28</accession>
<dbReference type="InterPro" id="IPR036189">
    <property type="entry name" value="DCP2_BoxA_sf"/>
</dbReference>
<keyword evidence="1" id="KW-0464">Manganese</keyword>
<organism evidence="4">
    <name type="scientific">Magallana gigas</name>
    <name type="common">Pacific oyster</name>
    <name type="synonym">Crassostrea gigas</name>
    <dbReference type="NCBI Taxonomy" id="29159"/>
    <lineage>
        <taxon>Eukaryota</taxon>
        <taxon>Metazoa</taxon>
        <taxon>Spiralia</taxon>
        <taxon>Lophotrochozoa</taxon>
        <taxon>Mollusca</taxon>
        <taxon>Bivalvia</taxon>
        <taxon>Autobranchia</taxon>
        <taxon>Pteriomorphia</taxon>
        <taxon>Ostreida</taxon>
        <taxon>Ostreoidea</taxon>
        <taxon>Ostreidae</taxon>
        <taxon>Magallana</taxon>
    </lineage>
</organism>
<dbReference type="GO" id="GO:0000290">
    <property type="term" value="P:deadenylation-dependent decapping of nuclear-transcribed mRNA"/>
    <property type="evidence" value="ECO:0007669"/>
    <property type="project" value="InterPro"/>
</dbReference>
<dbReference type="GO" id="GO:0030145">
    <property type="term" value="F:manganese ion binding"/>
    <property type="evidence" value="ECO:0007669"/>
    <property type="project" value="InterPro"/>
</dbReference>
<sequence>METIKDTALAASQGCPIPTYVLDDLCSRFIINIPDEERQDLIRVFFQIELAHWFYLDFYCAENVELRTCGIKDFSAQNILSFIKVDKILDNWKSYKMSVPTYGAILLDPEMKYVDEETGFDITPMIDKNEFIENYFNDQLSRLYIIKGVGLDTKFQPKTRKEIKSLQWFPVEALPAHRRDQTPKSLDMNPNNFFMVIPFIKPLRKWISKKLGQTYLLDAEYDIKGGNLSGQKQMKARDQPEGNNRQFNEGRATQREKQKQKVQQYFAQQNHNEFQEYMQHKEKKQRSDSPRKEAGKVRGIENKSPKPNKKQHYSILNRDGTVTGAQPNLLQNTWGPNQLTGQPKRNLGNPFNSPGGYMQGPRLSNYNNNSAKSPMSGNMSQDVKQRPRKYKKITDPDGLGSEAWLNFQLNVNAIMACLP</sequence>
<dbReference type="EMBL" id="JH818506">
    <property type="protein sequence ID" value="EKC20500.1"/>
    <property type="molecule type" value="Genomic_DNA"/>
</dbReference>
<evidence type="ECO:0000256" key="2">
    <source>
        <dbReference type="SAM" id="MobiDB-lite"/>
    </source>
</evidence>
<dbReference type="SUPFAM" id="SSF55811">
    <property type="entry name" value="Nudix"/>
    <property type="match status" value="1"/>
</dbReference>
<name>K1PW28_MAGGI</name>
<dbReference type="Gene3D" id="3.90.79.10">
    <property type="entry name" value="Nucleoside Triphosphate Pyrophosphohydrolase"/>
    <property type="match status" value="1"/>
</dbReference>
<gene>
    <name evidence="4" type="ORF">CGI_10005973</name>
</gene>
<dbReference type="InParanoid" id="K1PW28"/>
<dbReference type="AlphaFoldDB" id="K1PW28"/>
<dbReference type="PANTHER" id="PTHR23114">
    <property type="entry name" value="M7GPPPN-MRNA HYDROLASE"/>
    <property type="match status" value="1"/>
</dbReference>
<dbReference type="SMART" id="SM01125">
    <property type="entry name" value="DCP2"/>
    <property type="match status" value="1"/>
</dbReference>
<feature type="region of interest" description="Disordered" evidence="2">
    <location>
        <begin position="278"/>
        <end position="312"/>
    </location>
</feature>
<proteinExistence type="predicted"/>
<dbReference type="CDD" id="cd03672">
    <property type="entry name" value="NUDIX_Dcp2p_Nudt20"/>
    <property type="match status" value="1"/>
</dbReference>
<reference evidence="4" key="1">
    <citation type="journal article" date="2012" name="Nature">
        <title>The oyster genome reveals stress adaptation and complexity of shell formation.</title>
        <authorList>
            <person name="Zhang G."/>
            <person name="Fang X."/>
            <person name="Guo X."/>
            <person name="Li L."/>
            <person name="Luo R."/>
            <person name="Xu F."/>
            <person name="Yang P."/>
            <person name="Zhang L."/>
            <person name="Wang X."/>
            <person name="Qi H."/>
            <person name="Xiong Z."/>
            <person name="Que H."/>
            <person name="Xie Y."/>
            <person name="Holland P.W."/>
            <person name="Paps J."/>
            <person name="Zhu Y."/>
            <person name="Wu F."/>
            <person name="Chen Y."/>
            <person name="Wang J."/>
            <person name="Peng C."/>
            <person name="Meng J."/>
            <person name="Yang L."/>
            <person name="Liu J."/>
            <person name="Wen B."/>
            <person name="Zhang N."/>
            <person name="Huang Z."/>
            <person name="Zhu Q."/>
            <person name="Feng Y."/>
            <person name="Mount A."/>
            <person name="Hedgecock D."/>
            <person name="Xu Z."/>
            <person name="Liu Y."/>
            <person name="Domazet-Loso T."/>
            <person name="Du Y."/>
            <person name="Sun X."/>
            <person name="Zhang S."/>
            <person name="Liu B."/>
            <person name="Cheng P."/>
            <person name="Jiang X."/>
            <person name="Li J."/>
            <person name="Fan D."/>
            <person name="Wang W."/>
            <person name="Fu W."/>
            <person name="Wang T."/>
            <person name="Wang B."/>
            <person name="Zhang J."/>
            <person name="Peng Z."/>
            <person name="Li Y."/>
            <person name="Li N."/>
            <person name="Wang J."/>
            <person name="Chen M."/>
            <person name="He Y."/>
            <person name="Tan F."/>
            <person name="Song X."/>
            <person name="Zheng Q."/>
            <person name="Huang R."/>
            <person name="Yang H."/>
            <person name="Du X."/>
            <person name="Chen L."/>
            <person name="Yang M."/>
            <person name="Gaffney P.M."/>
            <person name="Wang S."/>
            <person name="Luo L."/>
            <person name="She Z."/>
            <person name="Ming Y."/>
            <person name="Huang W."/>
            <person name="Zhang S."/>
            <person name="Huang B."/>
            <person name="Zhang Y."/>
            <person name="Qu T."/>
            <person name="Ni P."/>
            <person name="Miao G."/>
            <person name="Wang J."/>
            <person name="Wang Q."/>
            <person name="Steinberg C.E."/>
            <person name="Wang H."/>
            <person name="Li N."/>
            <person name="Qian L."/>
            <person name="Zhang G."/>
            <person name="Li Y."/>
            <person name="Yang H."/>
            <person name="Liu X."/>
            <person name="Wang J."/>
            <person name="Yin Y."/>
            <person name="Wang J."/>
        </authorList>
    </citation>
    <scope>NUCLEOTIDE SEQUENCE [LARGE SCALE GENOMIC DNA]</scope>
    <source>
        <strain evidence="4">05x7-T-G4-1.051#20</strain>
    </source>
</reference>
<evidence type="ECO:0000259" key="3">
    <source>
        <dbReference type="SMART" id="SM01125"/>
    </source>
</evidence>
<dbReference type="GO" id="GO:0003723">
    <property type="term" value="F:RNA binding"/>
    <property type="evidence" value="ECO:0007669"/>
    <property type="project" value="InterPro"/>
</dbReference>
<dbReference type="InterPro" id="IPR015797">
    <property type="entry name" value="NUDIX_hydrolase-like_dom_sf"/>
</dbReference>
<dbReference type="PANTHER" id="PTHR23114:SF17">
    <property type="entry name" value="M7GPPPN-MRNA HYDROLASE"/>
    <property type="match status" value="1"/>
</dbReference>
<dbReference type="HOGENOM" id="CLU_655961_0_0_1"/>